<organism evidence="11 12">
    <name type="scientific">Chilo suppressalis</name>
    <name type="common">Asiatic rice borer moth</name>
    <dbReference type="NCBI Taxonomy" id="168631"/>
    <lineage>
        <taxon>Eukaryota</taxon>
        <taxon>Metazoa</taxon>
        <taxon>Ecdysozoa</taxon>
        <taxon>Arthropoda</taxon>
        <taxon>Hexapoda</taxon>
        <taxon>Insecta</taxon>
        <taxon>Pterygota</taxon>
        <taxon>Neoptera</taxon>
        <taxon>Endopterygota</taxon>
        <taxon>Lepidoptera</taxon>
        <taxon>Glossata</taxon>
        <taxon>Ditrysia</taxon>
        <taxon>Pyraloidea</taxon>
        <taxon>Crambidae</taxon>
        <taxon>Crambinae</taxon>
        <taxon>Chilo</taxon>
    </lineage>
</organism>
<keyword evidence="4 8" id="KW-0863">Zinc-finger</keyword>
<keyword evidence="6 8" id="KW-0810">Translation regulation</keyword>
<keyword evidence="5" id="KW-0862">Zinc</keyword>
<comment type="subcellular location">
    <subcellularLocation>
        <location evidence="1">Cytoplasm</location>
    </subcellularLocation>
</comment>
<evidence type="ECO:0000256" key="6">
    <source>
        <dbReference type="ARBA" id="ARBA00022845"/>
    </source>
</evidence>
<evidence type="ECO:0000313" key="12">
    <source>
        <dbReference type="Proteomes" id="UP001153292"/>
    </source>
</evidence>
<keyword evidence="3" id="KW-0479">Metal-binding</keyword>
<evidence type="ECO:0000256" key="4">
    <source>
        <dbReference type="ARBA" id="ARBA00022771"/>
    </source>
</evidence>
<evidence type="ECO:0000256" key="9">
    <source>
        <dbReference type="SAM" id="MobiDB-lite"/>
    </source>
</evidence>
<name>A0ABN8L7D7_CHISP</name>
<evidence type="ECO:0000259" key="10">
    <source>
        <dbReference type="PROSITE" id="PS51522"/>
    </source>
</evidence>
<dbReference type="Gene3D" id="4.10.60.30">
    <property type="entry name" value="Nanos, RNA-binding domain"/>
    <property type="match status" value="1"/>
</dbReference>
<dbReference type="InterPro" id="IPR024161">
    <property type="entry name" value="Znf_nanos-typ"/>
</dbReference>
<evidence type="ECO:0000256" key="8">
    <source>
        <dbReference type="PROSITE-ProRule" id="PRU00855"/>
    </source>
</evidence>
<dbReference type="Pfam" id="PF05741">
    <property type="entry name" value="zf-nanos"/>
    <property type="match status" value="1"/>
</dbReference>
<gene>
    <name evidence="11" type="ORF">CHILSU_LOCUS9608</name>
</gene>
<accession>A0ABN8L7D7</accession>
<dbReference type="InterPro" id="IPR038129">
    <property type="entry name" value="Nanos_sf"/>
</dbReference>
<feature type="domain" description="Nanos-type" evidence="10">
    <location>
        <begin position="187"/>
        <end position="241"/>
    </location>
</feature>
<proteinExistence type="inferred from homology"/>
<dbReference type="InterPro" id="IPR008705">
    <property type="entry name" value="Nanos/Xcar2"/>
</dbReference>
<feature type="region of interest" description="Disordered" evidence="9">
    <location>
        <begin position="1"/>
        <end position="28"/>
    </location>
</feature>
<dbReference type="PANTHER" id="PTHR12887">
    <property type="entry name" value="NANOS PROTEIN"/>
    <property type="match status" value="1"/>
</dbReference>
<evidence type="ECO:0000256" key="5">
    <source>
        <dbReference type="ARBA" id="ARBA00022833"/>
    </source>
</evidence>
<keyword evidence="12" id="KW-1185">Reference proteome</keyword>
<dbReference type="EMBL" id="OU963898">
    <property type="protein sequence ID" value="CAH2990386.1"/>
    <property type="molecule type" value="Genomic_DNA"/>
</dbReference>
<dbReference type="Proteomes" id="UP001153292">
    <property type="component" value="Chromosome 5"/>
</dbReference>
<sequence length="310" mass="34528">MGQNYNNEYSDYGSGNTSDSSTMSWGGPEKWSQLDTYGVMRQNKQKSSSYADLMMGRCTIDDVMQEFKMNGSDSPYTPEDDAPWTHRRAEEASGVSGMGPGSAYLRQKSWPEPERTPAVRLPPRWIEPIPTAISPAPVAGTSSPLSSAGAELSSEQLRVLGSLPDRVLRALLQAMQRARPQRLEMRECRFCKNNGERESYYRSHSLKGADGRVSCPVLRAFVCRRCGASGDRAHTIKYCPLATSEERMKSAAMMRSVRLASGRRRASPHEYVMFGETPPAMQDYLYNYGTEGVAAPLEPQWAALEQKLML</sequence>
<comment type="similarity">
    <text evidence="8">Belongs to the nanos family.</text>
</comment>
<keyword evidence="2" id="KW-0963">Cytoplasm</keyword>
<evidence type="ECO:0000256" key="2">
    <source>
        <dbReference type="ARBA" id="ARBA00022490"/>
    </source>
</evidence>
<evidence type="ECO:0000256" key="3">
    <source>
        <dbReference type="ARBA" id="ARBA00022723"/>
    </source>
</evidence>
<reference evidence="11" key="1">
    <citation type="submission" date="2021-12" db="EMBL/GenBank/DDBJ databases">
        <authorList>
            <person name="King R."/>
        </authorList>
    </citation>
    <scope>NUCLEOTIDE SEQUENCE</scope>
</reference>
<feature type="compositionally biased region" description="Polar residues" evidence="9">
    <location>
        <begin position="1"/>
        <end position="24"/>
    </location>
</feature>
<evidence type="ECO:0000313" key="11">
    <source>
        <dbReference type="EMBL" id="CAH2990386.1"/>
    </source>
</evidence>
<dbReference type="PROSITE" id="PS51522">
    <property type="entry name" value="ZF_NANOS"/>
    <property type="match status" value="1"/>
</dbReference>
<keyword evidence="7 8" id="KW-0694">RNA-binding</keyword>
<protein>
    <recommendedName>
        <fullName evidence="10">Nanos-type domain-containing protein</fullName>
    </recommendedName>
</protein>
<evidence type="ECO:0000256" key="1">
    <source>
        <dbReference type="ARBA" id="ARBA00004496"/>
    </source>
</evidence>
<evidence type="ECO:0000256" key="7">
    <source>
        <dbReference type="ARBA" id="ARBA00022884"/>
    </source>
</evidence>